<feature type="chain" id="PRO_5013053408" evidence="2">
    <location>
        <begin position="30"/>
        <end position="671"/>
    </location>
</feature>
<evidence type="ECO:0000256" key="1">
    <source>
        <dbReference type="SAM" id="Phobius"/>
    </source>
</evidence>
<dbReference type="Proteomes" id="UP000198287">
    <property type="component" value="Unassembled WGS sequence"/>
</dbReference>
<evidence type="ECO:0000256" key="2">
    <source>
        <dbReference type="SAM" id="SignalP"/>
    </source>
</evidence>
<keyword evidence="1" id="KW-0472">Membrane</keyword>
<reference evidence="3 4" key="1">
    <citation type="submission" date="2015-12" db="EMBL/GenBank/DDBJ databases">
        <title>The genome of Folsomia candida.</title>
        <authorList>
            <person name="Faddeeva A."/>
            <person name="Derks M.F."/>
            <person name="Anvar Y."/>
            <person name="Smit S."/>
            <person name="Van Straalen N."/>
            <person name="Roelofs D."/>
        </authorList>
    </citation>
    <scope>NUCLEOTIDE SEQUENCE [LARGE SCALE GENOMIC DNA]</scope>
    <source>
        <strain evidence="3 4">VU population</strain>
        <tissue evidence="3">Whole body</tissue>
    </source>
</reference>
<keyword evidence="3" id="KW-0261">Viral envelope protein</keyword>
<feature type="transmembrane region" description="Helical" evidence="1">
    <location>
        <begin position="556"/>
        <end position="577"/>
    </location>
</feature>
<keyword evidence="1" id="KW-0812">Transmembrane</keyword>
<keyword evidence="4" id="KW-1185">Reference proteome</keyword>
<dbReference type="SUPFAM" id="SSF161008">
    <property type="entry name" value="Viral glycoprotein ectodomain-like"/>
    <property type="match status" value="1"/>
</dbReference>
<organism evidence="3 4">
    <name type="scientific">Folsomia candida</name>
    <name type="common">Springtail</name>
    <dbReference type="NCBI Taxonomy" id="158441"/>
    <lineage>
        <taxon>Eukaryota</taxon>
        <taxon>Metazoa</taxon>
        <taxon>Ecdysozoa</taxon>
        <taxon>Arthropoda</taxon>
        <taxon>Hexapoda</taxon>
        <taxon>Collembola</taxon>
        <taxon>Entomobryomorpha</taxon>
        <taxon>Isotomoidea</taxon>
        <taxon>Isotomidae</taxon>
        <taxon>Proisotominae</taxon>
        <taxon>Folsomia</taxon>
    </lineage>
</organism>
<sequence length="671" mass="77424">MATCFSCLVPFFFFQFTFMQILLIQPTQGEVPIQDYFINMNKKDIPIILCRGYSEGVLWRLPPKIECPLVNITKPSKVVKMTFWWQDITKQSISAYECFKETVYERKSYFFFGTYSSEKHTKRETVSVHDCHNIVYKDIAPNGQKFKMIADGLFWTGNTHPSLEYTWPKTQEVQTMNYFFINMKISINNEDDTIITMTKVLDTCKSQQGHCPTQDGILIWKSEDVDHCRLAEGETTDCLYTDNRISCPALNLAISDPKTISMCKRTIGFSKQGLMFTPVNNSEVDFISLSTRKFREVVEGKVKVKRDIMKPLLFPKVKLDAQVNGELQFLYDALRDDVSYALQIIHRDTCKSQQLELELVRALAEFGQSSITVRALTRDGRYRSTLRGDVLSVFKCTEIWEYMFLRQTNCTLEYPVSYMYQHQKHEGWIQGLSHEIVQSPTMTSCPAPVWLFDMGKKVIQLSNHSLPASTIPYLPSPRETAEFPTIRDLSFDQTGIYSLKEISGETTILDLMQQLQERTRISDLIKSKAEGASLNTEELRLSRLIQDITLDPLRKYVNITITIFITLLIVYILYTLLKFYRIRLGNALPFLRNLPIFGHIFTNQEIQNENSATAPNDLLLFSNETQSDSDSLTQESRIQMEPLISNQSLEVNAIQSEYPNASLYALKRVKY</sequence>
<feature type="signal peptide" evidence="2">
    <location>
        <begin position="1"/>
        <end position="29"/>
    </location>
</feature>
<gene>
    <name evidence="3" type="ORF">Fcan01_21021</name>
</gene>
<dbReference type="AlphaFoldDB" id="A0A226DFR4"/>
<evidence type="ECO:0000313" key="3">
    <source>
        <dbReference type="EMBL" id="OXA44382.1"/>
    </source>
</evidence>
<dbReference type="EMBL" id="LNIX01000019">
    <property type="protein sequence ID" value="OXA44382.1"/>
    <property type="molecule type" value="Genomic_DNA"/>
</dbReference>
<proteinExistence type="predicted"/>
<keyword evidence="3" id="KW-0946">Virion</keyword>
<dbReference type="Gene3D" id="1.20.5.1890">
    <property type="match status" value="1"/>
</dbReference>
<keyword evidence="1" id="KW-1133">Transmembrane helix</keyword>
<accession>A0A226DFR4</accession>
<protein>
    <submittedName>
        <fullName evidence="3">Envelope glycoprotein B</fullName>
    </submittedName>
</protein>
<keyword evidence="2" id="KW-0732">Signal</keyword>
<name>A0A226DFR4_FOLCA</name>
<comment type="caution">
    <text evidence="3">The sequence shown here is derived from an EMBL/GenBank/DDBJ whole genome shotgun (WGS) entry which is preliminary data.</text>
</comment>
<evidence type="ECO:0000313" key="4">
    <source>
        <dbReference type="Proteomes" id="UP000198287"/>
    </source>
</evidence>